<protein>
    <submittedName>
        <fullName evidence="6">OmpA family protein</fullName>
    </submittedName>
</protein>
<dbReference type="EMBL" id="JAQSIO010000001">
    <property type="protein sequence ID" value="MDD0813262.1"/>
    <property type="molecule type" value="Genomic_DNA"/>
</dbReference>
<name>A0ABT5M9J3_9BURK</name>
<evidence type="ECO:0000313" key="6">
    <source>
        <dbReference type="EMBL" id="MDD0813262.1"/>
    </source>
</evidence>
<feature type="signal peptide" evidence="4">
    <location>
        <begin position="1"/>
        <end position="26"/>
    </location>
</feature>
<evidence type="ECO:0000256" key="2">
    <source>
        <dbReference type="ARBA" id="ARBA00023136"/>
    </source>
</evidence>
<dbReference type="InterPro" id="IPR006665">
    <property type="entry name" value="OmpA-like"/>
</dbReference>
<dbReference type="PROSITE" id="PS51123">
    <property type="entry name" value="OMPA_2"/>
    <property type="match status" value="1"/>
</dbReference>
<dbReference type="Proteomes" id="UP001528672">
    <property type="component" value="Unassembled WGS sequence"/>
</dbReference>
<dbReference type="RefSeq" id="WP_273924790.1">
    <property type="nucleotide sequence ID" value="NZ_JAQSIO010000001.1"/>
</dbReference>
<dbReference type="InterPro" id="IPR036737">
    <property type="entry name" value="OmpA-like_sf"/>
</dbReference>
<sequence>MKKSDFISRFALMAFTVAGAFCTADAATQDQTLLSGMPGYKIESSKKTGFGTLADAGLMYCAPSRKCNATDIGFNAEGKLIAEGEVTAIRYETKGEGSTLAVARNYEAAIQSAGGRKVTWNEGHEGTQIFLIEKEGRKTWVVLENYFKTNYKLTYIEEKKMQQVVTANQMANAIGQQGYATIYINFANNSALIQADAKPAVNEIVALLANDKSLRLSIEGHTDNVGNAAANKKLSQDRASSVVQALIDAKVDGKRLQAKGWGSEAPIADNRNEDGRAKNRRVELVKLK</sequence>
<dbReference type="CDD" id="cd07185">
    <property type="entry name" value="OmpA_C-like"/>
    <property type="match status" value="1"/>
</dbReference>
<reference evidence="6 7" key="1">
    <citation type="submission" date="2023-02" db="EMBL/GenBank/DDBJ databases">
        <title>Bacterial whole genome sequence for Curvibacter sp. HBC28.</title>
        <authorList>
            <person name="Le V."/>
            <person name="Ko S.-R."/>
            <person name="Ahn C.-Y."/>
            <person name="Oh H.-M."/>
        </authorList>
    </citation>
    <scope>NUCLEOTIDE SEQUENCE [LARGE SCALE GENOMIC DNA]</scope>
    <source>
        <strain evidence="6 7">HBC28</strain>
    </source>
</reference>
<keyword evidence="4" id="KW-0732">Signal</keyword>
<dbReference type="PANTHER" id="PTHR30329">
    <property type="entry name" value="STATOR ELEMENT OF FLAGELLAR MOTOR COMPLEX"/>
    <property type="match status" value="1"/>
</dbReference>
<dbReference type="InterPro" id="IPR006690">
    <property type="entry name" value="OMPA-like_CS"/>
</dbReference>
<gene>
    <name evidence="6" type="ORF">PSQ39_01325</name>
</gene>
<comment type="caution">
    <text evidence="6">The sequence shown here is derived from an EMBL/GenBank/DDBJ whole genome shotgun (WGS) entry which is preliminary data.</text>
</comment>
<evidence type="ECO:0000256" key="4">
    <source>
        <dbReference type="SAM" id="SignalP"/>
    </source>
</evidence>
<keyword evidence="2 3" id="KW-0472">Membrane</keyword>
<evidence type="ECO:0000256" key="1">
    <source>
        <dbReference type="ARBA" id="ARBA00004442"/>
    </source>
</evidence>
<feature type="chain" id="PRO_5045447717" evidence="4">
    <location>
        <begin position="27"/>
        <end position="288"/>
    </location>
</feature>
<dbReference type="InterPro" id="IPR050330">
    <property type="entry name" value="Bact_OuterMem_StrucFunc"/>
</dbReference>
<feature type="domain" description="OmpA-like" evidence="5">
    <location>
        <begin position="173"/>
        <end position="288"/>
    </location>
</feature>
<dbReference type="SUPFAM" id="SSF103088">
    <property type="entry name" value="OmpA-like"/>
    <property type="match status" value="1"/>
</dbReference>
<keyword evidence="7" id="KW-1185">Reference proteome</keyword>
<dbReference type="PANTHER" id="PTHR30329:SF20">
    <property type="entry name" value="EXPORTED PROTEIN"/>
    <property type="match status" value="1"/>
</dbReference>
<evidence type="ECO:0000313" key="7">
    <source>
        <dbReference type="Proteomes" id="UP001528672"/>
    </source>
</evidence>
<dbReference type="PROSITE" id="PS01068">
    <property type="entry name" value="OMPA_1"/>
    <property type="match status" value="1"/>
</dbReference>
<evidence type="ECO:0000256" key="3">
    <source>
        <dbReference type="PROSITE-ProRule" id="PRU00473"/>
    </source>
</evidence>
<evidence type="ECO:0000259" key="5">
    <source>
        <dbReference type="PROSITE" id="PS51123"/>
    </source>
</evidence>
<dbReference type="PRINTS" id="PR01021">
    <property type="entry name" value="OMPADOMAIN"/>
</dbReference>
<dbReference type="Pfam" id="PF00691">
    <property type="entry name" value="OmpA"/>
    <property type="match status" value="1"/>
</dbReference>
<organism evidence="6 7">
    <name type="scientific">Curvibacter microcysteis</name>
    <dbReference type="NCBI Taxonomy" id="3026419"/>
    <lineage>
        <taxon>Bacteria</taxon>
        <taxon>Pseudomonadati</taxon>
        <taxon>Pseudomonadota</taxon>
        <taxon>Betaproteobacteria</taxon>
        <taxon>Burkholderiales</taxon>
        <taxon>Comamonadaceae</taxon>
        <taxon>Curvibacter</taxon>
    </lineage>
</organism>
<dbReference type="Gene3D" id="3.30.1330.60">
    <property type="entry name" value="OmpA-like domain"/>
    <property type="match status" value="1"/>
</dbReference>
<proteinExistence type="predicted"/>
<accession>A0ABT5M9J3</accession>
<dbReference type="InterPro" id="IPR006664">
    <property type="entry name" value="OMP_bac"/>
</dbReference>
<comment type="subcellular location">
    <subcellularLocation>
        <location evidence="1">Cell outer membrane</location>
    </subcellularLocation>
</comment>